<dbReference type="InterPro" id="IPR029045">
    <property type="entry name" value="ClpP/crotonase-like_dom_sf"/>
</dbReference>
<reference evidence="3 4" key="1">
    <citation type="submission" date="2019-08" db="EMBL/GenBank/DDBJ databases">
        <title>Deep-cultivation of Planctomycetes and their phenomic and genomic characterization uncovers novel biology.</title>
        <authorList>
            <person name="Wiegand S."/>
            <person name="Jogler M."/>
            <person name="Boedeker C."/>
            <person name="Pinto D."/>
            <person name="Vollmers J."/>
            <person name="Rivas-Marin E."/>
            <person name="Kohn T."/>
            <person name="Peeters S.H."/>
            <person name="Heuer A."/>
            <person name="Rast P."/>
            <person name="Oberbeckmann S."/>
            <person name="Bunk B."/>
            <person name="Jeske O."/>
            <person name="Meyerdierks A."/>
            <person name="Storesund J.E."/>
            <person name="Kallscheuer N."/>
            <person name="Luecker S."/>
            <person name="Lage O.M."/>
            <person name="Pohl T."/>
            <person name="Merkel B.J."/>
            <person name="Hornburger P."/>
            <person name="Mueller R.-W."/>
            <person name="Bruemmer F."/>
            <person name="Labrenz M."/>
            <person name="Spormann A.M."/>
            <person name="Op den Camp H."/>
            <person name="Overmann J."/>
            <person name="Amann R."/>
            <person name="Jetten M.S.M."/>
            <person name="Mascher T."/>
            <person name="Medema M.H."/>
            <person name="Devos D.P."/>
            <person name="Kaster A.-K."/>
            <person name="Ovreas L."/>
            <person name="Rohde M."/>
            <person name="Galperin M.Y."/>
            <person name="Jogler C."/>
        </authorList>
    </citation>
    <scope>NUCLEOTIDE SEQUENCE [LARGE SCALE GENOMIC DNA]</scope>
    <source>
        <strain evidence="3 4">FC18</strain>
    </source>
</reference>
<dbReference type="Gene3D" id="3.90.226.10">
    <property type="entry name" value="2-enoyl-CoA Hydratase, Chain A, domain 1"/>
    <property type="match status" value="1"/>
</dbReference>
<dbReference type="InterPro" id="IPR014748">
    <property type="entry name" value="Enoyl-CoA_hydra_C"/>
</dbReference>
<dbReference type="CDD" id="cd06558">
    <property type="entry name" value="crotonase-like"/>
    <property type="match status" value="1"/>
</dbReference>
<dbReference type="KEGG" id="mff:MFFC18_09960"/>
<dbReference type="EC" id="4.2.1.17" evidence="3"/>
<keyword evidence="4" id="KW-1185">Reference proteome</keyword>
<dbReference type="EMBL" id="CP042912">
    <property type="protein sequence ID" value="QEG21142.1"/>
    <property type="molecule type" value="Genomic_DNA"/>
</dbReference>
<evidence type="ECO:0000256" key="2">
    <source>
        <dbReference type="RuleBase" id="RU003707"/>
    </source>
</evidence>
<proteinExistence type="inferred from homology"/>
<organism evidence="3 4">
    <name type="scientific">Mariniblastus fucicola</name>
    <dbReference type="NCBI Taxonomy" id="980251"/>
    <lineage>
        <taxon>Bacteria</taxon>
        <taxon>Pseudomonadati</taxon>
        <taxon>Planctomycetota</taxon>
        <taxon>Planctomycetia</taxon>
        <taxon>Pirellulales</taxon>
        <taxon>Pirellulaceae</taxon>
        <taxon>Mariniblastus</taxon>
    </lineage>
</organism>
<dbReference type="PROSITE" id="PS00166">
    <property type="entry name" value="ENOYL_COA_HYDRATASE"/>
    <property type="match status" value="1"/>
</dbReference>
<dbReference type="InterPro" id="IPR018376">
    <property type="entry name" value="Enoyl-CoA_hyd/isom_CS"/>
</dbReference>
<dbReference type="RefSeq" id="WP_075081839.1">
    <property type="nucleotide sequence ID" value="NZ_CP042912.1"/>
</dbReference>
<gene>
    <name evidence="3" type="primary">echA8</name>
    <name evidence="3" type="ORF">MFFC18_09960</name>
</gene>
<name>A0A5B9P8A1_9BACT</name>
<evidence type="ECO:0000256" key="1">
    <source>
        <dbReference type="ARBA" id="ARBA00005254"/>
    </source>
</evidence>
<dbReference type="AlphaFoldDB" id="A0A5B9P8A1"/>
<dbReference type="OrthoDB" id="370015at2"/>
<dbReference type="InterPro" id="IPR001753">
    <property type="entry name" value="Enoyl-CoA_hydra/iso"/>
</dbReference>
<dbReference type="InterPro" id="IPR051683">
    <property type="entry name" value="Enoyl-CoA_Hydratase/Isomerase"/>
</dbReference>
<dbReference type="Pfam" id="PF00378">
    <property type="entry name" value="ECH_1"/>
    <property type="match status" value="1"/>
</dbReference>
<dbReference type="SUPFAM" id="SSF52096">
    <property type="entry name" value="ClpP/crotonase"/>
    <property type="match status" value="1"/>
</dbReference>
<comment type="similarity">
    <text evidence="1 2">Belongs to the enoyl-CoA hydratase/isomerase family.</text>
</comment>
<evidence type="ECO:0000313" key="4">
    <source>
        <dbReference type="Proteomes" id="UP000322214"/>
    </source>
</evidence>
<protein>
    <submittedName>
        <fullName evidence="3">Putative enoyl-CoA hydratase echA8</fullName>
        <ecNumber evidence="3">4.2.1.17</ecNumber>
    </submittedName>
</protein>
<dbReference type="GO" id="GO:0004300">
    <property type="term" value="F:enoyl-CoA hydratase activity"/>
    <property type="evidence" value="ECO:0007669"/>
    <property type="project" value="UniProtKB-EC"/>
</dbReference>
<dbReference type="STRING" id="980251.GCA_001642875_01944"/>
<evidence type="ECO:0000313" key="3">
    <source>
        <dbReference type="EMBL" id="QEG21142.1"/>
    </source>
</evidence>
<accession>A0A5B9P8A1</accession>
<dbReference type="PANTHER" id="PTHR42964:SF1">
    <property type="entry name" value="POLYKETIDE BIOSYNTHESIS ENOYL-COA HYDRATASE PKSH-RELATED"/>
    <property type="match status" value="1"/>
</dbReference>
<dbReference type="Proteomes" id="UP000322214">
    <property type="component" value="Chromosome"/>
</dbReference>
<sequence>MALVQHTIQDGVATVTLCRAEKRNALSRELLQQLSVAVSETLADPQTRVLVLNAEGKVFCAGMDLAEMQARATSADGQKEWLQDSKDYCELLVTLFTAKVPTIAALQGPVLAGGVGMVLACDFVVAVEDAFVSLPEPQRGITAAMVTPLLVHRVGAGRAGHLLLSGRRQSAQAAATTGLVYEVVERERLRSSVASLADSIMSGSPEALAITRRHLDEVGGNGLVTRIRQSIDVSAQARASKDAREGLAAFLEKRKPNWQND</sequence>
<keyword evidence="3" id="KW-0456">Lyase</keyword>
<dbReference type="PANTHER" id="PTHR42964">
    <property type="entry name" value="ENOYL-COA HYDRATASE"/>
    <property type="match status" value="1"/>
</dbReference>
<dbReference type="Gene3D" id="1.10.12.10">
    <property type="entry name" value="Lyase 2-enoyl-coa Hydratase, Chain A, domain 2"/>
    <property type="match status" value="1"/>
</dbReference>